<keyword evidence="6" id="KW-0472">Membrane</keyword>
<proteinExistence type="inferred from homology"/>
<dbReference type="PANTHER" id="PTHR32089">
    <property type="entry name" value="METHYL-ACCEPTING CHEMOTAXIS PROTEIN MCPB"/>
    <property type="match status" value="1"/>
</dbReference>
<dbReference type="EMBL" id="VAFM01000001">
    <property type="protein sequence ID" value="TKW61070.1"/>
    <property type="molecule type" value="Genomic_DNA"/>
</dbReference>
<keyword evidence="2" id="KW-1003">Cell membrane</keyword>
<evidence type="ECO:0000259" key="8">
    <source>
        <dbReference type="PROSITE" id="PS50192"/>
    </source>
</evidence>
<dbReference type="PRINTS" id="PR00260">
    <property type="entry name" value="CHEMTRNSDUCR"/>
</dbReference>
<dbReference type="SUPFAM" id="SSF58104">
    <property type="entry name" value="Methyl-accepting chemotaxis protein (MCP) signaling domain"/>
    <property type="match status" value="1"/>
</dbReference>
<dbReference type="GO" id="GO:0007165">
    <property type="term" value="P:signal transduction"/>
    <property type="evidence" value="ECO:0007669"/>
    <property type="project" value="UniProtKB-KW"/>
</dbReference>
<dbReference type="PANTHER" id="PTHR32089:SF112">
    <property type="entry name" value="LYSOZYME-LIKE PROTEIN-RELATED"/>
    <property type="match status" value="1"/>
</dbReference>
<comment type="subcellular location">
    <subcellularLocation>
        <location evidence="1">Cell inner membrane</location>
        <topology evidence="1">Multi-pass membrane protein</topology>
    </subcellularLocation>
</comment>
<name>A0A6N4R229_BLAVI</name>
<organism evidence="9 10">
    <name type="scientific">Blastochloris viridis</name>
    <name type="common">Rhodopseudomonas viridis</name>
    <dbReference type="NCBI Taxonomy" id="1079"/>
    <lineage>
        <taxon>Bacteria</taxon>
        <taxon>Pseudomonadati</taxon>
        <taxon>Pseudomonadota</taxon>
        <taxon>Alphaproteobacteria</taxon>
        <taxon>Hyphomicrobiales</taxon>
        <taxon>Blastochloridaceae</taxon>
        <taxon>Blastochloris</taxon>
    </lineage>
</organism>
<dbReference type="Gene3D" id="1.10.287.950">
    <property type="entry name" value="Methyl-accepting chemotaxis protein"/>
    <property type="match status" value="1"/>
</dbReference>
<dbReference type="PROSITE" id="PS50111">
    <property type="entry name" value="CHEMOTAXIS_TRANSDUC_2"/>
    <property type="match status" value="1"/>
</dbReference>
<dbReference type="SMART" id="SM00283">
    <property type="entry name" value="MA"/>
    <property type="match status" value="1"/>
</dbReference>
<dbReference type="InterPro" id="IPR004090">
    <property type="entry name" value="Chemotax_Me-accpt_rcpt"/>
</dbReference>
<evidence type="ECO:0000256" key="4">
    <source>
        <dbReference type="ARBA" id="ARBA00029447"/>
    </source>
</evidence>
<dbReference type="GO" id="GO:0005886">
    <property type="term" value="C:plasma membrane"/>
    <property type="evidence" value="ECO:0007669"/>
    <property type="project" value="UniProtKB-SubCell"/>
</dbReference>
<comment type="caution">
    <text evidence="9">The sequence shown here is derived from an EMBL/GenBank/DDBJ whole genome shotgun (WGS) entry which is preliminary data.</text>
</comment>
<evidence type="ECO:0000256" key="2">
    <source>
        <dbReference type="ARBA" id="ARBA00022519"/>
    </source>
</evidence>
<reference evidence="9 10" key="1">
    <citation type="journal article" date="2017" name="Nat. Commun.">
        <title>In situ click chemistry generation of cyclooxygenase-2 inhibitors.</title>
        <authorList>
            <person name="Bhardwaj A."/>
            <person name="Kaur J."/>
            <person name="Wuest M."/>
            <person name="Wuest F."/>
        </authorList>
    </citation>
    <scope>NUCLEOTIDE SEQUENCE [LARGE SCALE GENOMIC DNA]</scope>
    <source>
        <strain evidence="9">S2_018_000_R2_106</strain>
    </source>
</reference>
<dbReference type="Proteomes" id="UP000320948">
    <property type="component" value="Unassembled WGS sequence"/>
</dbReference>
<dbReference type="InterPro" id="IPR004089">
    <property type="entry name" value="MCPsignal_dom"/>
</dbReference>
<keyword evidence="2" id="KW-0997">Cell inner membrane</keyword>
<evidence type="ECO:0008006" key="11">
    <source>
        <dbReference type="Google" id="ProtNLM"/>
    </source>
</evidence>
<feature type="transmembrane region" description="Helical" evidence="6">
    <location>
        <begin position="171"/>
        <end position="193"/>
    </location>
</feature>
<keyword evidence="6" id="KW-1133">Transmembrane helix</keyword>
<keyword evidence="6" id="KW-0812">Transmembrane</keyword>
<dbReference type="Pfam" id="PF00015">
    <property type="entry name" value="MCPsignal"/>
    <property type="match status" value="1"/>
</dbReference>
<feature type="domain" description="Methyl-accepting transducer" evidence="7">
    <location>
        <begin position="214"/>
        <end position="436"/>
    </location>
</feature>
<evidence type="ECO:0000313" key="10">
    <source>
        <dbReference type="Proteomes" id="UP000320948"/>
    </source>
</evidence>
<dbReference type="AlphaFoldDB" id="A0A6N4R229"/>
<evidence type="ECO:0000313" key="9">
    <source>
        <dbReference type="EMBL" id="TKW61070.1"/>
    </source>
</evidence>
<evidence type="ECO:0000259" key="7">
    <source>
        <dbReference type="PROSITE" id="PS50111"/>
    </source>
</evidence>
<evidence type="ECO:0000256" key="1">
    <source>
        <dbReference type="ARBA" id="ARBA00004429"/>
    </source>
</evidence>
<dbReference type="PROSITE" id="PS50192">
    <property type="entry name" value="T_SNARE"/>
    <property type="match status" value="1"/>
</dbReference>
<dbReference type="GO" id="GO:0004888">
    <property type="term" value="F:transmembrane signaling receptor activity"/>
    <property type="evidence" value="ECO:0007669"/>
    <property type="project" value="InterPro"/>
</dbReference>
<evidence type="ECO:0000256" key="3">
    <source>
        <dbReference type="ARBA" id="ARBA00023224"/>
    </source>
</evidence>
<dbReference type="InterPro" id="IPR000727">
    <property type="entry name" value="T_SNARE_dom"/>
</dbReference>
<gene>
    <name evidence="9" type="ORF">DI628_00095</name>
</gene>
<dbReference type="GO" id="GO:0006935">
    <property type="term" value="P:chemotaxis"/>
    <property type="evidence" value="ECO:0007669"/>
    <property type="project" value="InterPro"/>
</dbReference>
<keyword evidence="3 5" id="KW-0807">Transducer</keyword>
<sequence length="467" mass="50184">MPISRKLLLIIALLIALVQLIVAGLATYSQAYLLESMFEEKIAMASDQLTLASKGGLMWNQPKALEKVYNDFISVSEDHRLEAFFVLKPDGTIAYEHNQDPEHYEFNKKYLALAAKDGNNPLQHTITEDDHVASITPILNGEDKKLIGYTTTFWNNNHITTLALKQAGIQAIVALILLALCLAGLTVIIRSILVAPVHKLVQMARTLAGNLDTNMSQVRDTTELMSSNAHHTAQKTVAVQQNSGQTATNVQQVAAGAEELSSSLQGVANTVEATSNLVTTALQQANQSSVVVSSLVEASQNISQVTNMIAEIAEQTNLLALNASIEAARAGDAGRGFAVVADEIKKLASTTTQATTDITKQVQQIASTAKSSSQALQAIAESVSRINEQTGTIRASIHEQSSVTNDITRNMHEASSHVQEVDSQLSEVGQSVTETGNMSQALLDRISGLKADSDRIVTELTAFGKRI</sequence>
<protein>
    <recommendedName>
        <fullName evidence="11">Methyl-accepting chemotaxis protein</fullName>
    </recommendedName>
</protein>
<evidence type="ECO:0000256" key="5">
    <source>
        <dbReference type="PROSITE-ProRule" id="PRU00284"/>
    </source>
</evidence>
<comment type="similarity">
    <text evidence="4">Belongs to the methyl-accepting chemotaxis (MCP) protein family.</text>
</comment>
<accession>A0A6N4R229</accession>
<evidence type="ECO:0000256" key="6">
    <source>
        <dbReference type="SAM" id="Phobius"/>
    </source>
</evidence>
<feature type="domain" description="T-SNARE coiled-coil homology" evidence="8">
    <location>
        <begin position="366"/>
        <end position="428"/>
    </location>
</feature>